<organism evidence="2 3">
    <name type="scientific">Dryococelus australis</name>
    <dbReference type="NCBI Taxonomy" id="614101"/>
    <lineage>
        <taxon>Eukaryota</taxon>
        <taxon>Metazoa</taxon>
        <taxon>Ecdysozoa</taxon>
        <taxon>Arthropoda</taxon>
        <taxon>Hexapoda</taxon>
        <taxon>Insecta</taxon>
        <taxon>Pterygota</taxon>
        <taxon>Neoptera</taxon>
        <taxon>Polyneoptera</taxon>
        <taxon>Phasmatodea</taxon>
        <taxon>Verophasmatodea</taxon>
        <taxon>Anareolatae</taxon>
        <taxon>Phasmatidae</taxon>
        <taxon>Eurycanthinae</taxon>
        <taxon>Dryococelus</taxon>
    </lineage>
</organism>
<evidence type="ECO:0000313" key="2">
    <source>
        <dbReference type="EMBL" id="KAJ8897298.1"/>
    </source>
</evidence>
<dbReference type="Proteomes" id="UP001159363">
    <property type="component" value="Chromosome 1"/>
</dbReference>
<reference evidence="2 3" key="1">
    <citation type="submission" date="2023-02" db="EMBL/GenBank/DDBJ databases">
        <title>LHISI_Scaffold_Assembly.</title>
        <authorList>
            <person name="Stuart O.P."/>
            <person name="Cleave R."/>
            <person name="Magrath M.J.L."/>
            <person name="Mikheyev A.S."/>
        </authorList>
    </citation>
    <scope>NUCLEOTIDE SEQUENCE [LARGE SCALE GENOMIC DNA]</scope>
    <source>
        <strain evidence="2">Daus_M_001</strain>
        <tissue evidence="2">Leg muscle</tissue>
    </source>
</reference>
<protein>
    <submittedName>
        <fullName evidence="2">Uncharacterized protein</fullName>
    </submittedName>
</protein>
<keyword evidence="3" id="KW-1185">Reference proteome</keyword>
<proteinExistence type="predicted"/>
<feature type="region of interest" description="Disordered" evidence="1">
    <location>
        <begin position="187"/>
        <end position="224"/>
    </location>
</feature>
<feature type="compositionally biased region" description="Basic and acidic residues" evidence="1">
    <location>
        <begin position="187"/>
        <end position="201"/>
    </location>
</feature>
<accession>A0ABQ9IKR9</accession>
<feature type="compositionally biased region" description="Polar residues" evidence="1">
    <location>
        <begin position="46"/>
        <end position="60"/>
    </location>
</feature>
<evidence type="ECO:0000256" key="1">
    <source>
        <dbReference type="SAM" id="MobiDB-lite"/>
    </source>
</evidence>
<comment type="caution">
    <text evidence="2">The sequence shown here is derived from an EMBL/GenBank/DDBJ whole genome shotgun (WGS) entry which is preliminary data.</text>
</comment>
<evidence type="ECO:0000313" key="3">
    <source>
        <dbReference type="Proteomes" id="UP001159363"/>
    </source>
</evidence>
<feature type="region of interest" description="Disordered" evidence="1">
    <location>
        <begin position="43"/>
        <end position="84"/>
    </location>
</feature>
<gene>
    <name evidence="2" type="ORF">PR048_002644</name>
</gene>
<feature type="region of interest" description="Disordered" evidence="1">
    <location>
        <begin position="108"/>
        <end position="127"/>
    </location>
</feature>
<sequence length="224" mass="25065">MTYLKLTPIAYLGFKPRTSLTSDRRRGGTPTDYVAADRLISLDGGRSSSQNDLLTTSQCDSRTEHPPRRRHRGANPRPSDYKSATLPLSYEGGITFLPGIVTTSSCRRPGVLPPSSRRRPGILPPSSSCRFRNLSASFYRPDSGPTRVDQSKRAIEEIWAALNRELLRADEVEARWVWSSAGMQWRGKRENSEKTQRLRHDSHMRKSGGDPAGNRARCAVVGRE</sequence>
<name>A0ABQ9IKR9_9NEOP</name>
<dbReference type="EMBL" id="JARBHB010000001">
    <property type="protein sequence ID" value="KAJ8897298.1"/>
    <property type="molecule type" value="Genomic_DNA"/>
</dbReference>